<evidence type="ECO:0000313" key="13">
    <source>
        <dbReference type="EMBL" id="GBG34298.1"/>
    </source>
</evidence>
<feature type="compositionally biased region" description="Basic and acidic residues" evidence="10">
    <location>
        <begin position="461"/>
        <end position="473"/>
    </location>
</feature>
<dbReference type="PANTHER" id="PTHR48032">
    <property type="entry name" value="RNA-BINDING PROTEIN MUSASHI HOMOLOG RBP6"/>
    <property type="match status" value="1"/>
</dbReference>
<evidence type="ECO:0000256" key="6">
    <source>
        <dbReference type="ARBA" id="ARBA00023034"/>
    </source>
</evidence>
<keyword evidence="6" id="KW-0333">Golgi apparatus</keyword>
<comment type="subcellular location">
    <subcellularLocation>
        <location evidence="1">Golgi apparatus membrane</location>
    </subcellularLocation>
</comment>
<evidence type="ECO:0000259" key="12">
    <source>
        <dbReference type="PROSITE" id="PS50102"/>
    </source>
</evidence>
<evidence type="ECO:0000256" key="11">
    <source>
        <dbReference type="SAM" id="Phobius"/>
    </source>
</evidence>
<accession>A0A2R5GWZ4</accession>
<feature type="region of interest" description="Disordered" evidence="10">
    <location>
        <begin position="561"/>
        <end position="593"/>
    </location>
</feature>
<dbReference type="InterPro" id="IPR012677">
    <property type="entry name" value="Nucleotide-bd_a/b_plait_sf"/>
</dbReference>
<feature type="domain" description="RRM" evidence="12">
    <location>
        <begin position="301"/>
        <end position="378"/>
    </location>
</feature>
<dbReference type="GO" id="GO:0007030">
    <property type="term" value="P:Golgi organization"/>
    <property type="evidence" value="ECO:0007669"/>
    <property type="project" value="InterPro"/>
</dbReference>
<dbReference type="EMBL" id="BEYU01000186">
    <property type="protein sequence ID" value="GBG34298.1"/>
    <property type="molecule type" value="Genomic_DNA"/>
</dbReference>
<dbReference type="InParanoid" id="A0A2R5GWZ4"/>
<feature type="compositionally biased region" description="Low complexity" evidence="10">
    <location>
        <begin position="250"/>
        <end position="276"/>
    </location>
</feature>
<dbReference type="InterPro" id="IPR000504">
    <property type="entry name" value="RRM_dom"/>
</dbReference>
<keyword evidence="7" id="KW-0175">Coiled coil</keyword>
<evidence type="ECO:0000256" key="4">
    <source>
        <dbReference type="ARBA" id="ARBA00022884"/>
    </source>
</evidence>
<evidence type="ECO:0000256" key="2">
    <source>
        <dbReference type="ARBA" id="ARBA00022692"/>
    </source>
</evidence>
<evidence type="ECO:0000256" key="8">
    <source>
        <dbReference type="ARBA" id="ARBA00023136"/>
    </source>
</evidence>
<feature type="compositionally biased region" description="Basic and acidic residues" evidence="10">
    <location>
        <begin position="574"/>
        <end position="593"/>
    </location>
</feature>
<evidence type="ECO:0000256" key="3">
    <source>
        <dbReference type="ARBA" id="ARBA00022737"/>
    </source>
</evidence>
<evidence type="ECO:0000256" key="10">
    <source>
        <dbReference type="SAM" id="MobiDB-lite"/>
    </source>
</evidence>
<dbReference type="GO" id="GO:0006417">
    <property type="term" value="P:regulation of translation"/>
    <property type="evidence" value="ECO:0007669"/>
    <property type="project" value="TreeGrafter"/>
</dbReference>
<dbReference type="Gene3D" id="3.30.70.330">
    <property type="match status" value="2"/>
</dbReference>
<feature type="region of interest" description="Disordered" evidence="10">
    <location>
        <begin position="436"/>
        <end position="477"/>
    </location>
</feature>
<proteinExistence type="predicted"/>
<dbReference type="Pfam" id="PF09787">
    <property type="entry name" value="Golgin_A5"/>
    <property type="match status" value="1"/>
</dbReference>
<keyword evidence="3" id="KW-0677">Repeat</keyword>
<protein>
    <submittedName>
        <fullName evidence="13">RNA-binding protein 1</fullName>
    </submittedName>
</protein>
<keyword evidence="14" id="KW-1185">Reference proteome</keyword>
<feature type="compositionally biased region" description="Basic and acidic residues" evidence="10">
    <location>
        <begin position="87"/>
        <end position="101"/>
    </location>
</feature>
<keyword evidence="2 11" id="KW-0812">Transmembrane</keyword>
<evidence type="ECO:0000256" key="7">
    <source>
        <dbReference type="ARBA" id="ARBA00023054"/>
    </source>
</evidence>
<evidence type="ECO:0000256" key="9">
    <source>
        <dbReference type="PROSITE-ProRule" id="PRU00176"/>
    </source>
</evidence>
<feature type="compositionally biased region" description="Polar residues" evidence="10">
    <location>
        <begin position="209"/>
        <end position="223"/>
    </location>
</feature>
<reference evidence="13 14" key="1">
    <citation type="submission" date="2017-12" db="EMBL/GenBank/DDBJ databases">
        <title>Sequencing, de novo assembly and annotation of complete genome of a new Thraustochytrid species, strain FCC1311.</title>
        <authorList>
            <person name="Sedici K."/>
            <person name="Godart F."/>
            <person name="Aiese Cigliano R."/>
            <person name="Sanseverino W."/>
            <person name="Barakat M."/>
            <person name="Ortet P."/>
            <person name="Marechal E."/>
            <person name="Cagnac O."/>
            <person name="Amato A."/>
        </authorList>
    </citation>
    <scope>NUCLEOTIDE SEQUENCE [LARGE SCALE GENOMIC DNA]</scope>
</reference>
<feature type="region of interest" description="Disordered" evidence="10">
    <location>
        <begin position="817"/>
        <end position="836"/>
    </location>
</feature>
<feature type="region of interest" description="Disordered" evidence="10">
    <location>
        <begin position="190"/>
        <end position="276"/>
    </location>
</feature>
<evidence type="ECO:0000256" key="1">
    <source>
        <dbReference type="ARBA" id="ARBA00004394"/>
    </source>
</evidence>
<feature type="region of interest" description="Disordered" evidence="10">
    <location>
        <begin position="1"/>
        <end position="110"/>
    </location>
</feature>
<dbReference type="PROSITE" id="PS50102">
    <property type="entry name" value="RRM"/>
    <property type="match status" value="2"/>
</dbReference>
<feature type="region of interest" description="Disordered" evidence="10">
    <location>
        <begin position="876"/>
        <end position="896"/>
    </location>
</feature>
<organism evidence="13 14">
    <name type="scientific">Hondaea fermentalgiana</name>
    <dbReference type="NCBI Taxonomy" id="2315210"/>
    <lineage>
        <taxon>Eukaryota</taxon>
        <taxon>Sar</taxon>
        <taxon>Stramenopiles</taxon>
        <taxon>Bigyra</taxon>
        <taxon>Labyrinthulomycetes</taxon>
        <taxon>Thraustochytrida</taxon>
        <taxon>Thraustochytriidae</taxon>
        <taxon>Hondaea</taxon>
    </lineage>
</organism>
<dbReference type="GO" id="GO:0000139">
    <property type="term" value="C:Golgi membrane"/>
    <property type="evidence" value="ECO:0007669"/>
    <property type="project" value="UniProtKB-SubCell"/>
</dbReference>
<gene>
    <name evidence="13" type="ORF">FCC1311_105212</name>
</gene>
<keyword evidence="4 9" id="KW-0694">RNA-binding</keyword>
<comment type="caution">
    <text evidence="13">The sequence shown here is derived from an EMBL/GenBank/DDBJ whole genome shotgun (WGS) entry which is preliminary data.</text>
</comment>
<keyword evidence="8 11" id="KW-0472">Membrane</keyword>
<dbReference type="InterPro" id="IPR035979">
    <property type="entry name" value="RBD_domain_sf"/>
</dbReference>
<evidence type="ECO:0000256" key="5">
    <source>
        <dbReference type="ARBA" id="ARBA00022989"/>
    </source>
</evidence>
<dbReference type="GO" id="GO:0003729">
    <property type="term" value="F:mRNA binding"/>
    <property type="evidence" value="ECO:0007669"/>
    <property type="project" value="TreeGrafter"/>
</dbReference>
<sequence length="1096" mass="121539">MAKPTYTPQVPGALPLQEPEREVDGPRPPSDCTVTPLTATEEEQDADVAGESSVATSAGKPEPESFEGKREEGGERRMASSLQSSELQRDPKHEKGDHKGDVEEEKESEPARKIFLGGLSLDASKQTVEEHFIRYGELEDVRVPLHKVLTGKSRGFGFVTFKDAAIAAEVVKMVHKICGREVDVKFAVPRAPSSSPVTTDSDAIADAEQGSTPADQRAVQSGKMSLDKDDQPSRRNTGSGVRGRNQGVANQRTTNNQTTDTSTHQKQNCSGSTTSTVSSATLSCAEVSNSTDGSGAEDSSFKIFVGGLAGTVTQSVLRNYFGQFGALSQATVMIDRETNRSRGFGFVSFADATGMHRALKTEVHNINGKPAEVKEAIPRDVLDKQRQQRSQVAAGPAHKSTNVRSASVDMYAFGVPSSIYYFAPHAPVHPHFAVSPKAHASQMPDGSPSGSPRGRAKTHGTRHEMPQSPREESQNATATPVSVIYPPYVAHQHHHAPYSPPGEHVVSPVHYQKTPDPTMDLFAGLANRAESLLEKIDGQAARTADYSDSDEEGDELYYDDEEDYDDEDDDENAKDEVSATRHDGADREGLYKDHERLNDGAQMEHSSSAAWKWEAQRVADRLQSAKRYVARSRAQVQASQSRHIEALEAELRTLDKQMVSMQADLDAAHEALEKSRKGARAQESKLRKERDELLAEAKRKQKELQATIKARDRTISDHEHELGELRGALDEFDADYEELQQKYDAREKEFKDKQREMQQNSQASQVVELEQELAAAQTAAEVARREFSVQVNEAERRIAELEHQNSELSVELAATQRKLDDRDESDWNAQERSALENDHQNALYEAQEAQRHAEEMLAQERRRIAALQQDVDAVHAEAERAASRKAQEEQRWQAESRQLRDQVDALKRDLNAMRKRDDIQGVAALEQRLAALSEHLVAKQKQIESLTSEKGALRQRLKSLERQHEELRLQEQVSNGAGRRGAGTAGYGGDVELGSVSLRFRRRQETAAMRIARLEPIAQHQNLAEAVDVVDQLALSSGAVLQREPWVRLMFLGYFLLLHLWVIFILVFHTHGTVPVEVARYSIPDAREAALPTVGP</sequence>
<dbReference type="PANTHER" id="PTHR48032:SF6">
    <property type="entry name" value="RNA-BINDING (RRM_RBD_RNP MOTIFS) FAMILY PROTEIN"/>
    <property type="match status" value="1"/>
</dbReference>
<evidence type="ECO:0000313" key="14">
    <source>
        <dbReference type="Proteomes" id="UP000241890"/>
    </source>
</evidence>
<feature type="domain" description="RRM" evidence="12">
    <location>
        <begin position="112"/>
        <end position="189"/>
    </location>
</feature>
<dbReference type="AlphaFoldDB" id="A0A2R5GWZ4"/>
<keyword evidence="5 11" id="KW-1133">Transmembrane helix</keyword>
<name>A0A2R5GWZ4_9STRA</name>
<dbReference type="SMART" id="SM00360">
    <property type="entry name" value="RRM"/>
    <property type="match status" value="2"/>
</dbReference>
<feature type="compositionally biased region" description="Polar residues" evidence="10">
    <location>
        <begin position="192"/>
        <end position="201"/>
    </location>
</feature>
<dbReference type="InterPro" id="IPR019177">
    <property type="entry name" value="Golgin_subfamily_A_member_5"/>
</dbReference>
<feature type="compositionally biased region" description="Basic and acidic residues" evidence="10">
    <location>
        <begin position="61"/>
        <end position="78"/>
    </location>
</feature>
<dbReference type="Pfam" id="PF00076">
    <property type="entry name" value="RRM_1"/>
    <property type="match status" value="2"/>
</dbReference>
<feature type="compositionally biased region" description="Acidic residues" evidence="10">
    <location>
        <begin position="561"/>
        <end position="573"/>
    </location>
</feature>
<dbReference type="OrthoDB" id="1875751at2759"/>
<dbReference type="Proteomes" id="UP000241890">
    <property type="component" value="Unassembled WGS sequence"/>
</dbReference>
<dbReference type="SUPFAM" id="SSF54928">
    <property type="entry name" value="RNA-binding domain, RBD"/>
    <property type="match status" value="2"/>
</dbReference>
<feature type="transmembrane region" description="Helical" evidence="11">
    <location>
        <begin position="1046"/>
        <end position="1068"/>
    </location>
</feature>